<feature type="region of interest" description="Disordered" evidence="1">
    <location>
        <begin position="1"/>
        <end position="21"/>
    </location>
</feature>
<sequence>MADASRDEWTDARSSERRDYEARAVALRERATTAREQFSAPTAPPDEERALAFARDGVGEAAATYIEARTEDSWVYFESDAWDALEVGLNTYLELFAACHGVDCNPDVTARTAAETLLDTHDAVDTAAVLTDVDVTWRDD</sequence>
<evidence type="ECO:0000313" key="4">
    <source>
        <dbReference type="Proteomes" id="UP001596395"/>
    </source>
</evidence>
<feature type="domain" description="DUF8055" evidence="2">
    <location>
        <begin position="19"/>
        <end position="134"/>
    </location>
</feature>
<gene>
    <name evidence="3" type="ORF">ACFQGB_16195</name>
</gene>
<dbReference type="Pfam" id="PF26240">
    <property type="entry name" value="DUF8055"/>
    <property type="match status" value="1"/>
</dbReference>
<dbReference type="InterPro" id="IPR058368">
    <property type="entry name" value="DUF8055"/>
</dbReference>
<reference evidence="3 4" key="1">
    <citation type="journal article" date="2019" name="Int. J. Syst. Evol. Microbiol.">
        <title>The Global Catalogue of Microorganisms (GCM) 10K type strain sequencing project: providing services to taxonomists for standard genome sequencing and annotation.</title>
        <authorList>
            <consortium name="The Broad Institute Genomics Platform"/>
            <consortium name="The Broad Institute Genome Sequencing Center for Infectious Disease"/>
            <person name="Wu L."/>
            <person name="Ma J."/>
        </authorList>
    </citation>
    <scope>NUCLEOTIDE SEQUENCE [LARGE SCALE GENOMIC DNA]</scope>
    <source>
        <strain evidence="3 4">GX26</strain>
    </source>
</reference>
<evidence type="ECO:0000259" key="2">
    <source>
        <dbReference type="Pfam" id="PF26240"/>
    </source>
</evidence>
<dbReference type="AlphaFoldDB" id="A0ABD5VGB8"/>
<dbReference type="EMBL" id="JBHSXN010000003">
    <property type="protein sequence ID" value="MFC6954405.1"/>
    <property type="molecule type" value="Genomic_DNA"/>
</dbReference>
<comment type="caution">
    <text evidence="3">The sequence shown here is derived from an EMBL/GenBank/DDBJ whole genome shotgun (WGS) entry which is preliminary data.</text>
</comment>
<protein>
    <recommendedName>
        <fullName evidence="2">DUF8055 domain-containing protein</fullName>
    </recommendedName>
</protein>
<keyword evidence="4" id="KW-1185">Reference proteome</keyword>
<evidence type="ECO:0000313" key="3">
    <source>
        <dbReference type="EMBL" id="MFC6954405.1"/>
    </source>
</evidence>
<organism evidence="3 4">
    <name type="scientific">Halorubellus litoreus</name>
    <dbReference type="NCBI Taxonomy" id="755308"/>
    <lineage>
        <taxon>Archaea</taxon>
        <taxon>Methanobacteriati</taxon>
        <taxon>Methanobacteriota</taxon>
        <taxon>Stenosarchaea group</taxon>
        <taxon>Halobacteria</taxon>
        <taxon>Halobacteriales</taxon>
        <taxon>Halorubellaceae</taxon>
        <taxon>Halorubellus</taxon>
    </lineage>
</organism>
<proteinExistence type="predicted"/>
<evidence type="ECO:0000256" key="1">
    <source>
        <dbReference type="SAM" id="MobiDB-lite"/>
    </source>
</evidence>
<accession>A0ABD5VGB8</accession>
<dbReference type="Proteomes" id="UP001596395">
    <property type="component" value="Unassembled WGS sequence"/>
</dbReference>
<dbReference type="RefSeq" id="WP_336351354.1">
    <property type="nucleotide sequence ID" value="NZ_JAZAQL010000003.1"/>
</dbReference>
<name>A0ABD5VGB8_9EURY</name>